<dbReference type="PROSITE" id="PS50977">
    <property type="entry name" value="HTH_TETR_2"/>
    <property type="match status" value="1"/>
</dbReference>
<organism evidence="7 8">
    <name type="scientific">Schumannella soli</name>
    <dbReference type="NCBI Taxonomy" id="2590779"/>
    <lineage>
        <taxon>Bacteria</taxon>
        <taxon>Bacillati</taxon>
        <taxon>Actinomycetota</taxon>
        <taxon>Actinomycetes</taxon>
        <taxon>Micrococcales</taxon>
        <taxon>Microbacteriaceae</taxon>
        <taxon>Schumannella</taxon>
    </lineage>
</organism>
<dbReference type="InterPro" id="IPR009057">
    <property type="entry name" value="Homeodomain-like_sf"/>
</dbReference>
<evidence type="ECO:0000256" key="3">
    <source>
        <dbReference type="ARBA" id="ARBA00023125"/>
    </source>
</evidence>
<dbReference type="GO" id="GO:0046677">
    <property type="term" value="P:response to antibiotic"/>
    <property type="evidence" value="ECO:0007669"/>
    <property type="project" value="InterPro"/>
</dbReference>
<evidence type="ECO:0000313" key="7">
    <source>
        <dbReference type="EMBL" id="TPW77458.1"/>
    </source>
</evidence>
<dbReference type="InterPro" id="IPR004111">
    <property type="entry name" value="Repressor_TetR_C"/>
</dbReference>
<proteinExistence type="predicted"/>
<protein>
    <submittedName>
        <fullName evidence="7">TetR family transcriptional regulator</fullName>
    </submittedName>
</protein>
<evidence type="ECO:0000256" key="2">
    <source>
        <dbReference type="ARBA" id="ARBA00023015"/>
    </source>
</evidence>
<accession>A0A506Y8R2</accession>
<dbReference type="Pfam" id="PF02909">
    <property type="entry name" value="TetR_C_1"/>
    <property type="match status" value="1"/>
</dbReference>
<gene>
    <name evidence="7" type="ORF">FJ657_01890</name>
</gene>
<dbReference type="SUPFAM" id="SSF48498">
    <property type="entry name" value="Tetracyclin repressor-like, C-terminal domain"/>
    <property type="match status" value="1"/>
</dbReference>
<reference evidence="7 8" key="1">
    <citation type="submission" date="2019-06" db="EMBL/GenBank/DDBJ databases">
        <authorList>
            <person name="Li F."/>
        </authorList>
    </citation>
    <scope>NUCLEOTIDE SEQUENCE [LARGE SCALE GENOMIC DNA]</scope>
    <source>
        <strain evidence="7 8">10F1D-1</strain>
    </source>
</reference>
<dbReference type="AlphaFoldDB" id="A0A506Y8R2"/>
<keyword evidence="1" id="KW-0678">Repressor</keyword>
<dbReference type="GO" id="GO:0003700">
    <property type="term" value="F:DNA-binding transcription factor activity"/>
    <property type="evidence" value="ECO:0007669"/>
    <property type="project" value="TreeGrafter"/>
</dbReference>
<dbReference type="PANTHER" id="PTHR30055">
    <property type="entry name" value="HTH-TYPE TRANSCRIPTIONAL REGULATOR RUTR"/>
    <property type="match status" value="1"/>
</dbReference>
<dbReference type="GO" id="GO:0045892">
    <property type="term" value="P:negative regulation of DNA-templated transcription"/>
    <property type="evidence" value="ECO:0007669"/>
    <property type="project" value="InterPro"/>
</dbReference>
<feature type="domain" description="HTH tetR-type" evidence="6">
    <location>
        <begin position="17"/>
        <end position="77"/>
    </location>
</feature>
<dbReference type="Gene3D" id="1.10.357.10">
    <property type="entry name" value="Tetracycline Repressor, domain 2"/>
    <property type="match status" value="1"/>
</dbReference>
<dbReference type="InterPro" id="IPR036271">
    <property type="entry name" value="Tet_transcr_reg_TetR-rel_C_sf"/>
</dbReference>
<dbReference type="PRINTS" id="PR00455">
    <property type="entry name" value="HTHTETR"/>
</dbReference>
<dbReference type="SUPFAM" id="SSF46689">
    <property type="entry name" value="Homeodomain-like"/>
    <property type="match status" value="1"/>
</dbReference>
<dbReference type="InterPro" id="IPR050109">
    <property type="entry name" value="HTH-type_TetR-like_transc_reg"/>
</dbReference>
<dbReference type="PRINTS" id="PR00400">
    <property type="entry name" value="TETREPRESSOR"/>
</dbReference>
<keyword evidence="2" id="KW-0805">Transcription regulation</keyword>
<keyword evidence="3 5" id="KW-0238">DNA-binding</keyword>
<dbReference type="Pfam" id="PF00440">
    <property type="entry name" value="TetR_N"/>
    <property type="match status" value="1"/>
</dbReference>
<evidence type="ECO:0000313" key="8">
    <source>
        <dbReference type="Proteomes" id="UP000316252"/>
    </source>
</evidence>
<dbReference type="InterPro" id="IPR003012">
    <property type="entry name" value="Tet_transcr_reg_TetR"/>
</dbReference>
<evidence type="ECO:0000256" key="1">
    <source>
        <dbReference type="ARBA" id="ARBA00022491"/>
    </source>
</evidence>
<evidence type="ECO:0000256" key="5">
    <source>
        <dbReference type="PROSITE-ProRule" id="PRU00335"/>
    </source>
</evidence>
<dbReference type="GO" id="GO:0000976">
    <property type="term" value="F:transcription cis-regulatory region binding"/>
    <property type="evidence" value="ECO:0007669"/>
    <property type="project" value="TreeGrafter"/>
</dbReference>
<sequence length="223" mass="24084">MGRSSLNIVKLSSVAKGITKAAIVQAALDRLDEAGIEGVTVRAVAERLGVRAPALYWHIRDKQTLLDEMGTEIERRVVTRLRGRGDLGWREGLTTYANVLRAEYLAHRDGARAFSGTRITDPEILKAQEPWIRSWTEASGIPIEMVATAGELVTAFVVGFVIEEQERAQSGPDRYSIEARDAALGDDAPATAAAGHARVGDAGPRFALQLEIVLDGLAARIEG</sequence>
<keyword evidence="4" id="KW-0804">Transcription</keyword>
<dbReference type="Gene3D" id="1.10.10.60">
    <property type="entry name" value="Homeodomain-like"/>
    <property type="match status" value="1"/>
</dbReference>
<evidence type="ECO:0000259" key="6">
    <source>
        <dbReference type="PROSITE" id="PS50977"/>
    </source>
</evidence>
<name>A0A506Y8R2_9MICO</name>
<dbReference type="Proteomes" id="UP000316252">
    <property type="component" value="Unassembled WGS sequence"/>
</dbReference>
<comment type="caution">
    <text evidence="7">The sequence shown here is derived from an EMBL/GenBank/DDBJ whole genome shotgun (WGS) entry which is preliminary data.</text>
</comment>
<dbReference type="OrthoDB" id="3819648at2"/>
<evidence type="ECO:0000256" key="4">
    <source>
        <dbReference type="ARBA" id="ARBA00023163"/>
    </source>
</evidence>
<keyword evidence="8" id="KW-1185">Reference proteome</keyword>
<dbReference type="EMBL" id="VHQG01000001">
    <property type="protein sequence ID" value="TPW77458.1"/>
    <property type="molecule type" value="Genomic_DNA"/>
</dbReference>
<dbReference type="InterPro" id="IPR001647">
    <property type="entry name" value="HTH_TetR"/>
</dbReference>
<feature type="DNA-binding region" description="H-T-H motif" evidence="5">
    <location>
        <begin position="40"/>
        <end position="59"/>
    </location>
</feature>
<dbReference type="PANTHER" id="PTHR30055:SF151">
    <property type="entry name" value="TRANSCRIPTIONAL REGULATORY PROTEIN"/>
    <property type="match status" value="1"/>
</dbReference>